<keyword evidence="9 10" id="KW-0472">Membrane</keyword>
<dbReference type="PRINTS" id="PR00119">
    <property type="entry name" value="CATATPASE"/>
</dbReference>
<dbReference type="SUPFAM" id="SSF81660">
    <property type="entry name" value="Metal cation-transporting ATPase, ATP-binding domain N"/>
    <property type="match status" value="1"/>
</dbReference>
<evidence type="ECO:0000259" key="11">
    <source>
        <dbReference type="SMART" id="SM00831"/>
    </source>
</evidence>
<feature type="transmembrane region" description="Helical" evidence="10">
    <location>
        <begin position="895"/>
        <end position="916"/>
    </location>
</feature>
<feature type="transmembrane region" description="Helical" evidence="10">
    <location>
        <begin position="723"/>
        <end position="745"/>
    </location>
</feature>
<name>A0ABU0JV63_HATLI</name>
<dbReference type="SUPFAM" id="SSF81653">
    <property type="entry name" value="Calcium ATPase, transduction domain A"/>
    <property type="match status" value="1"/>
</dbReference>
<feature type="transmembrane region" description="Helical" evidence="10">
    <location>
        <begin position="865"/>
        <end position="889"/>
    </location>
</feature>
<accession>A0ABU0JV63</accession>
<feature type="transmembrane region" description="Helical" evidence="10">
    <location>
        <begin position="90"/>
        <end position="107"/>
    </location>
</feature>
<dbReference type="Proteomes" id="UP001224418">
    <property type="component" value="Unassembled WGS sequence"/>
</dbReference>
<feature type="domain" description="Cation-transporting P-type ATPase N-terminal" evidence="11">
    <location>
        <begin position="2"/>
        <end position="76"/>
    </location>
</feature>
<comment type="subcellular location">
    <subcellularLocation>
        <location evidence="1">Endomembrane system</location>
        <topology evidence="1">Multi-pass membrane protein</topology>
    </subcellularLocation>
</comment>
<sequence>MDFFQKSTDDILQEFNVRLDVGLNQDQVVQNEKKYGKNEFSSGEKTSLVKKILGVLKEPMIFILLIAALIAIGMNVYRHSQGMHTEFTESIGIVVAILLSVGIEIIMEGKSEKAFDALNNINDDVKVKVIREGIIQYVNKKDVVVGDIIKVETGDKIPADCRLIDSLQLKVDESMLTGESIAVSKDAEVIIEDSKVTLSERVNMIFAGTFVTYGQGTAVVIGIGDKTEMGGIATELKGVQNASTPLQEKLDKLAKTISVLGMVAAGLIFTYEIFKIYSTNTMSFDTIQEAFMTSIALIVASVPEGLPTIVAITLSLNIIKMAKTNALVRKLVACETVGCINVICSDKTGTLTKNQMTVIDVWNNGKIVKPEELKNRFFVDNFIVNSTANINITEGKVKFVGNPTECSLLEAFSKTICSMNPKTCFFYEENHIVCGNKCKKVCSKTSGQVSYLDIRKDADIVFQYPFTSDKKSMTTIASEENTYMVYTKGSPERIIDLCDKIIINNEIKPFTKVLKQKMDKEIIRLQKESKRILAFSHKELSEVYDWEKEQNNIESHMIFDGFVSIADPLRDDVYEAVKKCRESGINLKILTGDNIVTATSIAKQLDIVNEDSIIIEAPEIDEMSDDELLKIIDRIIVIARSKPITKMRIVNLLKGKGEVVAVTGDGINDAPALKNADVGIAMGITGTEVSKEASDIILLDDSFSTILKSVEWGRGIYENFQRFIQFQLTVNLVAVFIVILCELLGKELPFTTIQLLWVNLIMDGPPALTLGLEALRSHLMRQEPVKRDANIITNKMLSHIIMNGMYMVVMMLFLIENNALNGTEAQQGSIIFATFVMFQLFNAFNSRELGDESIFNNLLNNKVMLLVIGVTFILQIIVTQFGGVVFKTIALPFQLWIKIIIYSSTVVIFGELIKFMDRIEKKQKEKKETIRKQRLQGK</sequence>
<dbReference type="SFLD" id="SFLDS00003">
    <property type="entry name" value="Haloacid_Dehalogenase"/>
    <property type="match status" value="1"/>
</dbReference>
<keyword evidence="4" id="KW-0547">Nucleotide-binding</keyword>
<dbReference type="InterPro" id="IPR044492">
    <property type="entry name" value="P_typ_ATPase_HD_dom"/>
</dbReference>
<dbReference type="InterPro" id="IPR004014">
    <property type="entry name" value="ATPase_P-typ_cation-transptr_N"/>
</dbReference>
<evidence type="ECO:0000256" key="6">
    <source>
        <dbReference type="ARBA" id="ARBA00022842"/>
    </source>
</evidence>
<dbReference type="Pfam" id="PF13246">
    <property type="entry name" value="Cation_ATPase"/>
    <property type="match status" value="1"/>
</dbReference>
<keyword evidence="2 10" id="KW-0812">Transmembrane</keyword>
<evidence type="ECO:0000256" key="8">
    <source>
        <dbReference type="ARBA" id="ARBA00022989"/>
    </source>
</evidence>
<feature type="transmembrane region" description="Helical" evidence="10">
    <location>
        <begin position="294"/>
        <end position="319"/>
    </location>
</feature>
<dbReference type="InterPro" id="IPR001757">
    <property type="entry name" value="P_typ_ATPase"/>
</dbReference>
<evidence type="ECO:0000256" key="1">
    <source>
        <dbReference type="ARBA" id="ARBA00004127"/>
    </source>
</evidence>
<dbReference type="SFLD" id="SFLDG00002">
    <property type="entry name" value="C1.7:_P-type_atpase_like"/>
    <property type="match status" value="1"/>
</dbReference>
<keyword evidence="3" id="KW-0479">Metal-binding</keyword>
<dbReference type="Gene3D" id="2.70.150.10">
    <property type="entry name" value="Calcium-transporting ATPase, cytoplasmic transduction domain A"/>
    <property type="match status" value="1"/>
</dbReference>
<dbReference type="SMART" id="SM00831">
    <property type="entry name" value="Cation_ATPase_N"/>
    <property type="match status" value="1"/>
</dbReference>
<evidence type="ECO:0000256" key="7">
    <source>
        <dbReference type="ARBA" id="ARBA00022967"/>
    </source>
</evidence>
<dbReference type="PROSITE" id="PS00154">
    <property type="entry name" value="ATPASE_E1_E2"/>
    <property type="match status" value="1"/>
</dbReference>
<evidence type="ECO:0000313" key="12">
    <source>
        <dbReference type="EMBL" id="MDQ0481005.1"/>
    </source>
</evidence>
<dbReference type="SUPFAM" id="SSF81665">
    <property type="entry name" value="Calcium ATPase, transmembrane domain M"/>
    <property type="match status" value="1"/>
</dbReference>
<evidence type="ECO:0000256" key="2">
    <source>
        <dbReference type="ARBA" id="ARBA00022692"/>
    </source>
</evidence>
<dbReference type="InterPro" id="IPR008250">
    <property type="entry name" value="ATPase_P-typ_transduc_dom_A_sf"/>
</dbReference>
<evidence type="ECO:0000256" key="3">
    <source>
        <dbReference type="ARBA" id="ARBA00022723"/>
    </source>
</evidence>
<dbReference type="Pfam" id="PF00689">
    <property type="entry name" value="Cation_ATPase_C"/>
    <property type="match status" value="1"/>
</dbReference>
<dbReference type="InterPro" id="IPR018303">
    <property type="entry name" value="ATPase_P-typ_P_site"/>
</dbReference>
<dbReference type="InterPro" id="IPR059000">
    <property type="entry name" value="ATPase_P-type_domA"/>
</dbReference>
<dbReference type="InterPro" id="IPR036412">
    <property type="entry name" value="HAD-like_sf"/>
</dbReference>
<dbReference type="Pfam" id="PF00690">
    <property type="entry name" value="Cation_ATPase_N"/>
    <property type="match status" value="1"/>
</dbReference>
<evidence type="ECO:0000313" key="13">
    <source>
        <dbReference type="Proteomes" id="UP001224418"/>
    </source>
</evidence>
<dbReference type="PANTHER" id="PTHR24093">
    <property type="entry name" value="CATION TRANSPORTING ATPASE"/>
    <property type="match status" value="1"/>
</dbReference>
<feature type="transmembrane region" description="Helical" evidence="10">
    <location>
        <begin position="796"/>
        <end position="815"/>
    </location>
</feature>
<evidence type="ECO:0000256" key="4">
    <source>
        <dbReference type="ARBA" id="ARBA00022741"/>
    </source>
</evidence>
<dbReference type="Gene3D" id="3.40.1110.10">
    <property type="entry name" value="Calcium-transporting ATPase, cytoplasmic domain N"/>
    <property type="match status" value="1"/>
</dbReference>
<dbReference type="PRINTS" id="PR00120">
    <property type="entry name" value="HATPASE"/>
</dbReference>
<dbReference type="Gene3D" id="1.20.1110.10">
    <property type="entry name" value="Calcium-transporting ATPase, transmembrane domain"/>
    <property type="match status" value="1"/>
</dbReference>
<proteinExistence type="predicted"/>
<dbReference type="EMBL" id="JAUSWN010000042">
    <property type="protein sequence ID" value="MDQ0481005.1"/>
    <property type="molecule type" value="Genomic_DNA"/>
</dbReference>
<dbReference type="RefSeq" id="WP_307357387.1">
    <property type="nucleotide sequence ID" value="NZ_BAAACJ010000053.1"/>
</dbReference>
<dbReference type="InterPro" id="IPR023214">
    <property type="entry name" value="HAD_sf"/>
</dbReference>
<gene>
    <name evidence="12" type="ORF">QOZ93_002761</name>
</gene>
<dbReference type="SFLD" id="SFLDF00027">
    <property type="entry name" value="p-type_atpase"/>
    <property type="match status" value="1"/>
</dbReference>
<feature type="transmembrane region" description="Helical" evidence="10">
    <location>
        <begin position="60"/>
        <end position="78"/>
    </location>
</feature>
<evidence type="ECO:0000256" key="5">
    <source>
        <dbReference type="ARBA" id="ARBA00022840"/>
    </source>
</evidence>
<evidence type="ECO:0000256" key="10">
    <source>
        <dbReference type="SAM" id="Phobius"/>
    </source>
</evidence>
<dbReference type="SUPFAM" id="SSF56784">
    <property type="entry name" value="HAD-like"/>
    <property type="match status" value="1"/>
</dbReference>
<organism evidence="12 13">
    <name type="scientific">Hathewaya limosa</name>
    <name type="common">Clostridium limosum</name>
    <dbReference type="NCBI Taxonomy" id="1536"/>
    <lineage>
        <taxon>Bacteria</taxon>
        <taxon>Bacillati</taxon>
        <taxon>Bacillota</taxon>
        <taxon>Clostridia</taxon>
        <taxon>Eubacteriales</taxon>
        <taxon>Clostridiaceae</taxon>
        <taxon>Hathewaya</taxon>
    </lineage>
</organism>
<comment type="caution">
    <text evidence="12">The sequence shown here is derived from an EMBL/GenBank/DDBJ whole genome shotgun (WGS) entry which is preliminary data.</text>
</comment>
<keyword evidence="6" id="KW-0460">Magnesium</keyword>
<keyword evidence="8 10" id="KW-1133">Transmembrane helix</keyword>
<dbReference type="NCBIfam" id="TIGR01494">
    <property type="entry name" value="ATPase_P-type"/>
    <property type="match status" value="2"/>
</dbReference>
<reference evidence="12 13" key="1">
    <citation type="submission" date="2023-07" db="EMBL/GenBank/DDBJ databases">
        <title>Genomic Encyclopedia of Type Strains, Phase IV (KMG-IV): sequencing the most valuable type-strain genomes for metagenomic binning, comparative biology and taxonomic classification.</title>
        <authorList>
            <person name="Goeker M."/>
        </authorList>
    </citation>
    <scope>NUCLEOTIDE SEQUENCE [LARGE SCALE GENOMIC DNA]</scope>
    <source>
        <strain evidence="12 13">DSM 1400</strain>
    </source>
</reference>
<dbReference type="Gene3D" id="3.40.50.1000">
    <property type="entry name" value="HAD superfamily/HAD-like"/>
    <property type="match status" value="1"/>
</dbReference>
<evidence type="ECO:0000256" key="9">
    <source>
        <dbReference type="ARBA" id="ARBA00023136"/>
    </source>
</evidence>
<feature type="transmembrane region" description="Helical" evidence="10">
    <location>
        <begin position="827"/>
        <end position="844"/>
    </location>
</feature>
<keyword evidence="7" id="KW-1278">Translocase</keyword>
<feature type="transmembrane region" description="Helical" evidence="10">
    <location>
        <begin position="253"/>
        <end position="274"/>
    </location>
</feature>
<protein>
    <submittedName>
        <fullName evidence="12">Ca2+-transporting ATPase</fullName>
    </submittedName>
</protein>
<dbReference type="InterPro" id="IPR006068">
    <property type="entry name" value="ATPase_P-typ_cation-transptr_C"/>
</dbReference>
<dbReference type="PANTHER" id="PTHR24093:SF369">
    <property type="entry name" value="CALCIUM-TRANSPORTING ATPASE"/>
    <property type="match status" value="1"/>
</dbReference>
<dbReference type="Pfam" id="PF00122">
    <property type="entry name" value="E1-E2_ATPase"/>
    <property type="match status" value="1"/>
</dbReference>
<keyword evidence="13" id="KW-1185">Reference proteome</keyword>
<keyword evidence="5" id="KW-0067">ATP-binding</keyword>
<dbReference type="InterPro" id="IPR023299">
    <property type="entry name" value="ATPase_P-typ_cyto_dom_N"/>
</dbReference>
<dbReference type="InterPro" id="IPR023298">
    <property type="entry name" value="ATPase_P-typ_TM_dom_sf"/>
</dbReference>